<dbReference type="InterPro" id="IPR000836">
    <property type="entry name" value="PRTase_dom"/>
</dbReference>
<dbReference type="AlphaFoldDB" id="A0A914EM06"/>
<dbReference type="Gene3D" id="3.30.420.40">
    <property type="match status" value="2"/>
</dbReference>
<dbReference type="Pfam" id="PF00480">
    <property type="entry name" value="ROK"/>
    <property type="match status" value="1"/>
</dbReference>
<dbReference type="Gene3D" id="3.10.180.10">
    <property type="entry name" value="2,3-Dihydroxybiphenyl 1,2-Dioxygenase, domain 1"/>
    <property type="match status" value="1"/>
</dbReference>
<dbReference type="Proteomes" id="UP000887540">
    <property type="component" value="Unplaced"/>
</dbReference>
<dbReference type="HAMAP" id="MF_01208">
    <property type="entry name" value="PyrE"/>
    <property type="match status" value="1"/>
</dbReference>
<dbReference type="PANTHER" id="PTHR18964:SF169">
    <property type="entry name" value="N-ACETYLMANNOSAMINE KINASE"/>
    <property type="match status" value="1"/>
</dbReference>
<dbReference type="InterPro" id="IPR043129">
    <property type="entry name" value="ATPase_NBD"/>
</dbReference>
<evidence type="ECO:0000313" key="10">
    <source>
        <dbReference type="WBParaSite" id="ACRNAN_scaffold945.g32837.t1"/>
    </source>
</evidence>
<dbReference type="InterPro" id="IPR000600">
    <property type="entry name" value="ROK"/>
</dbReference>
<accession>A0A914EM06</accession>
<keyword evidence="9" id="KW-1185">Reference proteome</keyword>
<organism evidence="9 10">
    <name type="scientific">Acrobeloides nanus</name>
    <dbReference type="NCBI Taxonomy" id="290746"/>
    <lineage>
        <taxon>Eukaryota</taxon>
        <taxon>Metazoa</taxon>
        <taxon>Ecdysozoa</taxon>
        <taxon>Nematoda</taxon>
        <taxon>Chromadorea</taxon>
        <taxon>Rhabditida</taxon>
        <taxon>Tylenchina</taxon>
        <taxon>Cephalobomorpha</taxon>
        <taxon>Cephaloboidea</taxon>
        <taxon>Cephalobidae</taxon>
        <taxon>Acrobeloides</taxon>
    </lineage>
</organism>
<dbReference type="InterPro" id="IPR023031">
    <property type="entry name" value="OPRT"/>
</dbReference>
<dbReference type="SUPFAM" id="SSF53271">
    <property type="entry name" value="PRTase-like"/>
    <property type="match status" value="1"/>
</dbReference>
<dbReference type="Pfam" id="PF22677">
    <property type="entry name" value="Ble-like_N"/>
    <property type="match status" value="1"/>
</dbReference>
<dbReference type="EC" id="2.4.2.10" evidence="2"/>
<reference evidence="10" key="1">
    <citation type="submission" date="2022-11" db="UniProtKB">
        <authorList>
            <consortium name="WormBaseParasite"/>
        </authorList>
    </citation>
    <scope>IDENTIFICATION</scope>
</reference>
<feature type="domain" description="Glyoxalase/Bleomycin resistance-like N-terminal" evidence="8">
    <location>
        <begin position="2"/>
        <end position="38"/>
    </location>
</feature>
<dbReference type="InterPro" id="IPR029068">
    <property type="entry name" value="Glyas_Bleomycin-R_OHBP_Dase"/>
</dbReference>
<dbReference type="SUPFAM" id="SSF54593">
    <property type="entry name" value="Glyoxalase/Bleomycin resistance protein/Dihydroxybiphenyl dioxygenase"/>
    <property type="match status" value="1"/>
</dbReference>
<name>A0A914EM06_9BILA</name>
<evidence type="ECO:0000313" key="9">
    <source>
        <dbReference type="Proteomes" id="UP000887540"/>
    </source>
</evidence>
<evidence type="ECO:0000256" key="4">
    <source>
        <dbReference type="ARBA" id="ARBA00022679"/>
    </source>
</evidence>
<protein>
    <recommendedName>
        <fullName evidence="2">orotate phosphoribosyltransferase</fullName>
        <ecNumber evidence="2">2.4.2.10</ecNumber>
    </recommendedName>
</protein>
<evidence type="ECO:0000256" key="5">
    <source>
        <dbReference type="ARBA" id="ARBA00022842"/>
    </source>
</evidence>
<dbReference type="InterPro" id="IPR053863">
    <property type="entry name" value="Glyoxy/Ble-like_N"/>
</dbReference>
<evidence type="ECO:0000256" key="6">
    <source>
        <dbReference type="ARBA" id="ARBA00022975"/>
    </source>
</evidence>
<evidence type="ECO:0000259" key="7">
    <source>
        <dbReference type="Pfam" id="PF00156"/>
    </source>
</evidence>
<keyword evidence="3" id="KW-0328">Glycosyltransferase</keyword>
<dbReference type="CDD" id="cd06223">
    <property type="entry name" value="PRTases_typeI"/>
    <property type="match status" value="1"/>
</dbReference>
<dbReference type="NCBIfam" id="TIGR00336">
    <property type="entry name" value="pyrE"/>
    <property type="match status" value="1"/>
</dbReference>
<dbReference type="WBParaSite" id="ACRNAN_scaffold945.g32837.t1">
    <property type="protein sequence ID" value="ACRNAN_scaffold945.g32837.t1"/>
    <property type="gene ID" value="ACRNAN_scaffold945.g32837"/>
</dbReference>
<evidence type="ECO:0000256" key="3">
    <source>
        <dbReference type="ARBA" id="ARBA00022676"/>
    </source>
</evidence>
<keyword evidence="6" id="KW-0665">Pyrimidine biosynthesis</keyword>
<evidence type="ECO:0000256" key="2">
    <source>
        <dbReference type="ARBA" id="ARBA00011971"/>
    </source>
</evidence>
<dbReference type="Pfam" id="PF00156">
    <property type="entry name" value="Pribosyltran"/>
    <property type="match status" value="1"/>
</dbReference>
<dbReference type="Gene3D" id="3.40.50.2020">
    <property type="match status" value="1"/>
</dbReference>
<dbReference type="PANTHER" id="PTHR18964">
    <property type="entry name" value="ROK (REPRESSOR, ORF, KINASE) FAMILY"/>
    <property type="match status" value="1"/>
</dbReference>
<evidence type="ECO:0000256" key="1">
    <source>
        <dbReference type="ARBA" id="ARBA00004889"/>
    </source>
</evidence>
<dbReference type="FunFam" id="3.40.50.2020:FF:000029">
    <property type="entry name" value="Orotate phosphoribosyltransferase"/>
    <property type="match status" value="1"/>
</dbReference>
<keyword evidence="4" id="KW-0808">Transferase</keyword>
<dbReference type="GO" id="GO:0006221">
    <property type="term" value="P:pyrimidine nucleotide biosynthetic process"/>
    <property type="evidence" value="ECO:0007669"/>
    <property type="project" value="UniProtKB-KW"/>
</dbReference>
<keyword evidence="5" id="KW-0460">Magnesium</keyword>
<sequence>MVFVNVTTEDLTRSIAFYEALGCQINPLFTDENAACVVWSDTVFFMVLRRDFFATFTDKPIGDPRAEVQTMIALTRDSREHVDATLTKGLDAGGVEPRPAQDLGFMYSRDLEDPDGNILSFLWMDPAAAAQEDHRAVVVIGTLEIEVDDDGHVIARDLSLALVARDRGSRDRVGERVRTEHEVDAQALVAGEAQLLVVPVGVAGRHERPHDVAEPRIEERLERLSLGRGHVRRHALDDGRVAVVGVEGRDVEVSDERERQVGVGAERPARVALQRGEPLELVAVVRVVEPTAVGNVQAPHPHAVDRRAERTRLLRGIRSVVALLEARHAVEGERDVLDGLTARDRDAVPLVVPVRDDLVARRLELGVGELLGLALDLLHGEHIDVLSHAELDGVTAASAPELESDRQALIALIKDEAVFHGDFILSSGKRATYYVDMRKLTLDHRAAPAIGRIMLDLIRDVDGIVAVGGLTLGADPIANAVLHESVHAGRPLDAFVVRKEPKDHGRGRQIEGADVAGKRVVVLEDTSTTGQSALKAVEALRREGAEPVAVAVIVDLARGDRPRRPRSRPPVAPGVPRMSTVALAVDLGGTKIEAALVEASGLVRAVGRTRRPTGPDTDPARLDAAAAAVVSAAVAALGPDDELVGVGIGAAGPIDAVRETIDPVNMPGVHGFALADAVRRVVGRDVPVRLRHDGGCIALAENWIGATAGTRASMSIVVSTGVGGGLVVDGALVGGGTGNAGHIGQVSAPAGFEGFGPTLEHVASGPSSVRWAQAQGWGGERGEDLARDAAAGDPVARAAIERSARAVGIVLADAATLIDLEAVAIGGGFSTVTPDYIDLVQASLRESAALPFSRATRVVPSGLAGDGPLIGAAALVLR</sequence>
<evidence type="ECO:0000259" key="8">
    <source>
        <dbReference type="Pfam" id="PF22677"/>
    </source>
</evidence>
<dbReference type="GO" id="GO:0004588">
    <property type="term" value="F:orotate phosphoribosyltransferase activity"/>
    <property type="evidence" value="ECO:0007669"/>
    <property type="project" value="UniProtKB-EC"/>
</dbReference>
<dbReference type="InterPro" id="IPR029057">
    <property type="entry name" value="PRTase-like"/>
</dbReference>
<dbReference type="SUPFAM" id="SSF53067">
    <property type="entry name" value="Actin-like ATPase domain"/>
    <property type="match status" value="1"/>
</dbReference>
<proteinExistence type="inferred from homology"/>
<comment type="pathway">
    <text evidence="1">Pyrimidine metabolism; UMP biosynthesis via de novo pathway; UMP from orotate: step 1/2.</text>
</comment>
<dbReference type="InterPro" id="IPR004467">
    <property type="entry name" value="Or_phspho_trans_dom"/>
</dbReference>
<feature type="domain" description="Phosphoribosyltransferase" evidence="7">
    <location>
        <begin position="447"/>
        <end position="559"/>
    </location>
</feature>